<accession>A0A481ZB80</accession>
<protein>
    <submittedName>
        <fullName evidence="1">Uncharacterized protein</fullName>
    </submittedName>
</protein>
<organism evidence="1">
    <name type="scientific">Pithovirus LCPAC403</name>
    <dbReference type="NCBI Taxonomy" id="2506596"/>
    <lineage>
        <taxon>Viruses</taxon>
        <taxon>Pithoviruses</taxon>
    </lineage>
</organism>
<dbReference type="EMBL" id="MK500588">
    <property type="protein sequence ID" value="QBK92896.1"/>
    <property type="molecule type" value="Genomic_DNA"/>
</dbReference>
<dbReference type="Gene3D" id="3.30.40.220">
    <property type="match status" value="2"/>
</dbReference>
<gene>
    <name evidence="1" type="ORF">LCPAC403_00300</name>
</gene>
<proteinExistence type="predicted"/>
<evidence type="ECO:0000313" key="1">
    <source>
        <dbReference type="EMBL" id="QBK92896.1"/>
    </source>
</evidence>
<reference evidence="1" key="1">
    <citation type="journal article" date="2019" name="MBio">
        <title>Virus Genomes from Deep Sea Sediments Expand the Ocean Megavirome and Support Independent Origins of Viral Gigantism.</title>
        <authorList>
            <person name="Backstrom D."/>
            <person name="Yutin N."/>
            <person name="Jorgensen S.L."/>
            <person name="Dharamshi J."/>
            <person name="Homa F."/>
            <person name="Zaremba-Niedwiedzka K."/>
            <person name="Spang A."/>
            <person name="Wolf Y.I."/>
            <person name="Koonin E.V."/>
            <person name="Ettema T.J."/>
        </authorList>
    </citation>
    <scope>NUCLEOTIDE SEQUENCE</scope>
</reference>
<sequence>MEIINSRLKCRDVVFEHKEMVSKKILCGAIKTRGGTCKIALNNGKCYIHDKNVIQCGFIKTANEKGCGNPVTMLGDTCSIHTEKETITKKRCTECKQLKLLDEFNRQKDGKAGRKPRCRKCTSARTKSFNYPRRISGNKECFTCKEFKNVSEFYSNSKNITTGLNSSCRMCCNLYNKFRKFPRRTSRDKPCLMCKKSKNVSFFGTNCHNKDGLHPYCLTCANTRKSKRLSILDNFIADLISKSKSSAKNKEIENDIDKQLILDLYERQKHICPGTGYEMFHLKTYNSDQLSKCNDSSYYNISIDRIDSYIGYIENNIQPTTWGYNSIKGELEEKALFEVCHDITTYQRGTDKPKRVKTDSIVESFIRNIRSKAQYNLDDTLNDIDKKFKQFCERCTDREDLRETKRKLLYRRSKTVNVTPGQLYDLYEKQGGRCALSGRRLTTNANTKLRLKTGRKNRIEENYDNISIDRIDSLKDYTIDNIQLVCSCVNIMKMDMSQALFLEFCAAIAVTHSS</sequence>
<name>A0A481ZB80_9VIRU</name>